<organism evidence="2 3">
    <name type="scientific">Pyronema omphalodes (strain CBS 100304)</name>
    <name type="common">Pyronema confluens</name>
    <dbReference type="NCBI Taxonomy" id="1076935"/>
    <lineage>
        <taxon>Eukaryota</taxon>
        <taxon>Fungi</taxon>
        <taxon>Dikarya</taxon>
        <taxon>Ascomycota</taxon>
        <taxon>Pezizomycotina</taxon>
        <taxon>Pezizomycetes</taxon>
        <taxon>Pezizales</taxon>
        <taxon>Pyronemataceae</taxon>
        <taxon>Pyronema</taxon>
    </lineage>
</organism>
<dbReference type="EMBL" id="HF935433">
    <property type="protein sequence ID" value="CCX30324.1"/>
    <property type="molecule type" value="Genomic_DNA"/>
</dbReference>
<evidence type="ECO:0000313" key="3">
    <source>
        <dbReference type="Proteomes" id="UP000018144"/>
    </source>
</evidence>
<accession>U4LE10</accession>
<evidence type="ECO:0000313" key="2">
    <source>
        <dbReference type="EMBL" id="CCX30324.1"/>
    </source>
</evidence>
<reference evidence="2 3" key="1">
    <citation type="journal article" date="2013" name="PLoS Genet.">
        <title>The genome and development-dependent transcriptomes of Pyronema confluens: a window into fungal evolution.</title>
        <authorList>
            <person name="Traeger S."/>
            <person name="Altegoer F."/>
            <person name="Freitag M."/>
            <person name="Gabaldon T."/>
            <person name="Kempken F."/>
            <person name="Kumar A."/>
            <person name="Marcet-Houben M."/>
            <person name="Poggeler S."/>
            <person name="Stajich J.E."/>
            <person name="Nowrousian M."/>
        </authorList>
    </citation>
    <scope>NUCLEOTIDE SEQUENCE [LARGE SCALE GENOMIC DNA]</scope>
    <source>
        <strain evidence="3">CBS 100304</strain>
        <tissue evidence="2">Vegetative mycelium</tissue>
    </source>
</reference>
<keyword evidence="3" id="KW-1185">Reference proteome</keyword>
<feature type="chain" id="PRO_5004651920" evidence="1">
    <location>
        <begin position="22"/>
        <end position="182"/>
    </location>
</feature>
<keyword evidence="1" id="KW-0732">Signal</keyword>
<evidence type="ECO:0000256" key="1">
    <source>
        <dbReference type="SAM" id="SignalP"/>
    </source>
</evidence>
<dbReference type="OMA" id="GGHNAEY"/>
<proteinExistence type="predicted"/>
<dbReference type="AlphaFoldDB" id="U4LE10"/>
<dbReference type="eggNOG" id="ENOG502SWYI">
    <property type="taxonomic scope" value="Eukaryota"/>
</dbReference>
<dbReference type="OrthoDB" id="5430620at2759"/>
<protein>
    <submittedName>
        <fullName evidence="2">Uncharacterized protein</fullName>
    </submittedName>
</protein>
<name>U4LE10_PYROM</name>
<sequence>MKFTALLSAIILGALSSQAAAQDTTASTRYQLSVETQLPGVVYPTLMFANGSAYIGNIKYNTYSEPLLLSGLNPQYGNGFTSFHSSPTGWQTFFVYENQTRPISFTVPHSAYIPAGAATTGFGVFDGNFKLQSNGKISEKWIACQVSKAATPYDSWQILWNGEGKTMDNCKDVKLIARKETC</sequence>
<feature type="signal peptide" evidence="1">
    <location>
        <begin position="1"/>
        <end position="21"/>
    </location>
</feature>
<gene>
    <name evidence="2" type="ORF">PCON_08466</name>
</gene>
<dbReference type="Proteomes" id="UP000018144">
    <property type="component" value="Unassembled WGS sequence"/>
</dbReference>